<feature type="non-terminal residue" evidence="8">
    <location>
        <position position="98"/>
    </location>
</feature>
<evidence type="ECO:0000256" key="6">
    <source>
        <dbReference type="ARBA" id="ARBA00022918"/>
    </source>
</evidence>
<dbReference type="Gene3D" id="3.30.70.270">
    <property type="match status" value="1"/>
</dbReference>
<protein>
    <submittedName>
        <fullName evidence="8">PO113 protein</fullName>
    </submittedName>
</protein>
<dbReference type="InterPro" id="IPR043502">
    <property type="entry name" value="DNA/RNA_pol_sf"/>
</dbReference>
<organism evidence="8 9">
    <name type="scientific">Sakesphorus luctuosus</name>
    <dbReference type="NCBI Taxonomy" id="419690"/>
    <lineage>
        <taxon>Eukaryota</taxon>
        <taxon>Metazoa</taxon>
        <taxon>Chordata</taxon>
        <taxon>Craniata</taxon>
        <taxon>Vertebrata</taxon>
        <taxon>Euteleostomi</taxon>
        <taxon>Archelosauria</taxon>
        <taxon>Archosauria</taxon>
        <taxon>Dinosauria</taxon>
        <taxon>Saurischia</taxon>
        <taxon>Theropoda</taxon>
        <taxon>Coelurosauria</taxon>
        <taxon>Aves</taxon>
        <taxon>Neognathae</taxon>
        <taxon>Neoaves</taxon>
        <taxon>Telluraves</taxon>
        <taxon>Australaves</taxon>
        <taxon>Passeriformes</taxon>
        <taxon>Thamnophilidae</taxon>
        <taxon>Sakesphorus</taxon>
    </lineage>
</organism>
<evidence type="ECO:0000256" key="5">
    <source>
        <dbReference type="ARBA" id="ARBA00022801"/>
    </source>
</evidence>
<gene>
    <name evidence="8" type="primary">Hervk_1</name>
    <name evidence="8" type="ORF">SAKLUC_R15741</name>
</gene>
<dbReference type="Pfam" id="PF06817">
    <property type="entry name" value="RVT_thumb"/>
    <property type="match status" value="1"/>
</dbReference>
<dbReference type="InterPro" id="IPR010661">
    <property type="entry name" value="RVT_thumb"/>
</dbReference>
<keyword evidence="5" id="KW-0378">Hydrolase</keyword>
<dbReference type="GO" id="GO:0035613">
    <property type="term" value="F:RNA stem-loop binding"/>
    <property type="evidence" value="ECO:0007669"/>
    <property type="project" value="TreeGrafter"/>
</dbReference>
<keyword evidence="4" id="KW-0255">Endonuclease</keyword>
<evidence type="ECO:0000313" key="9">
    <source>
        <dbReference type="Proteomes" id="UP000558958"/>
    </source>
</evidence>
<evidence type="ECO:0000256" key="2">
    <source>
        <dbReference type="ARBA" id="ARBA00022695"/>
    </source>
</evidence>
<proteinExistence type="predicted"/>
<name>A0A7K8YZL5_9PASS</name>
<feature type="domain" description="Reverse transcriptase thumb" evidence="7">
    <location>
        <begin position="2"/>
        <end position="46"/>
    </location>
</feature>
<keyword evidence="1" id="KW-0808">Transferase</keyword>
<comment type="caution">
    <text evidence="8">The sequence shown here is derived from an EMBL/GenBank/DDBJ whole genome shotgun (WGS) entry which is preliminary data.</text>
</comment>
<dbReference type="PANTHER" id="PTHR41694:SF3">
    <property type="entry name" value="RNA-DIRECTED DNA POLYMERASE-RELATED"/>
    <property type="match status" value="1"/>
</dbReference>
<accession>A0A7K8YZL5</accession>
<dbReference type="SUPFAM" id="SSF56672">
    <property type="entry name" value="DNA/RNA polymerases"/>
    <property type="match status" value="1"/>
</dbReference>
<keyword evidence="2" id="KW-0548">Nucleotidyltransferase</keyword>
<evidence type="ECO:0000259" key="7">
    <source>
        <dbReference type="Pfam" id="PF06817"/>
    </source>
</evidence>
<evidence type="ECO:0000256" key="3">
    <source>
        <dbReference type="ARBA" id="ARBA00022722"/>
    </source>
</evidence>
<feature type="non-terminal residue" evidence="8">
    <location>
        <position position="1"/>
    </location>
</feature>
<keyword evidence="9" id="KW-1185">Reference proteome</keyword>
<dbReference type="PANTHER" id="PTHR41694">
    <property type="entry name" value="ENDOGENOUS RETROVIRUS GROUP K MEMBER POL PROTEIN"/>
    <property type="match status" value="1"/>
</dbReference>
<keyword evidence="3" id="KW-0540">Nuclease</keyword>
<dbReference type="EMBL" id="VWZD01009964">
    <property type="protein sequence ID" value="NXG08986.1"/>
    <property type="molecule type" value="Genomic_DNA"/>
</dbReference>
<dbReference type="GO" id="GO:0004519">
    <property type="term" value="F:endonuclease activity"/>
    <property type="evidence" value="ECO:0007669"/>
    <property type="project" value="UniProtKB-KW"/>
</dbReference>
<dbReference type="InterPro" id="IPR043128">
    <property type="entry name" value="Rev_trsase/Diguanyl_cyclase"/>
</dbReference>
<evidence type="ECO:0000256" key="4">
    <source>
        <dbReference type="ARBA" id="ARBA00022759"/>
    </source>
</evidence>
<sequence>VQQLAGVVNWIRPYLSVTIVQLAPLFALLWGDSDLLSPWQLTPEVQALDLFEQALGNKQVYYFEETVPVPLYIMLSDGHPVGILGQRSSAWPDPLHIL</sequence>
<dbReference type="GO" id="GO:0016787">
    <property type="term" value="F:hydrolase activity"/>
    <property type="evidence" value="ECO:0007669"/>
    <property type="project" value="UniProtKB-KW"/>
</dbReference>
<reference evidence="8 9" key="1">
    <citation type="submission" date="2019-09" db="EMBL/GenBank/DDBJ databases">
        <title>Bird 10,000 Genomes (B10K) Project - Family phase.</title>
        <authorList>
            <person name="Zhang G."/>
        </authorList>
    </citation>
    <scope>NUCLEOTIDE SEQUENCE [LARGE SCALE GENOMIC DNA]</scope>
    <source>
        <strain evidence="8">B10K-DU-001-06</strain>
        <tissue evidence="8">Muscle</tissue>
    </source>
</reference>
<dbReference type="AlphaFoldDB" id="A0A7K8YZL5"/>
<evidence type="ECO:0000256" key="1">
    <source>
        <dbReference type="ARBA" id="ARBA00022679"/>
    </source>
</evidence>
<dbReference type="GO" id="GO:0003964">
    <property type="term" value="F:RNA-directed DNA polymerase activity"/>
    <property type="evidence" value="ECO:0007669"/>
    <property type="project" value="UniProtKB-KW"/>
</dbReference>
<dbReference type="Proteomes" id="UP000558958">
    <property type="component" value="Unassembled WGS sequence"/>
</dbReference>
<evidence type="ECO:0000313" key="8">
    <source>
        <dbReference type="EMBL" id="NXG08986.1"/>
    </source>
</evidence>
<keyword evidence="6" id="KW-0695">RNA-directed DNA polymerase</keyword>